<gene>
    <name evidence="2" type="ORF">BIW11_07532</name>
</gene>
<dbReference type="SUPFAM" id="SSF52218">
    <property type="entry name" value="Flavoproteins"/>
    <property type="match status" value="1"/>
</dbReference>
<name>A0A1V9XTI1_9ACAR</name>
<dbReference type="InParanoid" id="A0A1V9XTI1"/>
<dbReference type="InterPro" id="IPR050712">
    <property type="entry name" value="NAD(P)H-dep_reductase"/>
</dbReference>
<evidence type="ECO:0000259" key="1">
    <source>
        <dbReference type="Pfam" id="PF03358"/>
    </source>
</evidence>
<organism evidence="2 3">
    <name type="scientific">Tropilaelaps mercedesae</name>
    <dbReference type="NCBI Taxonomy" id="418985"/>
    <lineage>
        <taxon>Eukaryota</taxon>
        <taxon>Metazoa</taxon>
        <taxon>Ecdysozoa</taxon>
        <taxon>Arthropoda</taxon>
        <taxon>Chelicerata</taxon>
        <taxon>Arachnida</taxon>
        <taxon>Acari</taxon>
        <taxon>Parasitiformes</taxon>
        <taxon>Mesostigmata</taxon>
        <taxon>Gamasina</taxon>
        <taxon>Dermanyssoidea</taxon>
        <taxon>Laelapidae</taxon>
        <taxon>Tropilaelaps</taxon>
    </lineage>
</organism>
<evidence type="ECO:0000313" key="3">
    <source>
        <dbReference type="Proteomes" id="UP000192247"/>
    </source>
</evidence>
<dbReference type="STRING" id="418985.A0A1V9XTI1"/>
<dbReference type="InterPro" id="IPR029039">
    <property type="entry name" value="Flavoprotein-like_sf"/>
</dbReference>
<reference evidence="2 3" key="1">
    <citation type="journal article" date="2017" name="Gigascience">
        <title>Draft genome of the honey bee ectoparasitic mite, Tropilaelaps mercedesae, is shaped by the parasitic life history.</title>
        <authorList>
            <person name="Dong X."/>
            <person name="Armstrong S.D."/>
            <person name="Xia D."/>
            <person name="Makepeace B.L."/>
            <person name="Darby A.C."/>
            <person name="Kadowaki T."/>
        </authorList>
    </citation>
    <scope>NUCLEOTIDE SEQUENCE [LARGE SCALE GENOMIC DNA]</scope>
    <source>
        <strain evidence="2">Wuxi-XJTLU</strain>
    </source>
</reference>
<comment type="caution">
    <text evidence="2">The sequence shown here is derived from an EMBL/GenBank/DDBJ whole genome shotgun (WGS) entry which is preliminary data.</text>
</comment>
<dbReference type="GO" id="GO:0010181">
    <property type="term" value="F:FMN binding"/>
    <property type="evidence" value="ECO:0007669"/>
    <property type="project" value="TreeGrafter"/>
</dbReference>
<dbReference type="AlphaFoldDB" id="A0A1V9XTI1"/>
<dbReference type="Proteomes" id="UP000192247">
    <property type="component" value="Unassembled WGS sequence"/>
</dbReference>
<dbReference type="OrthoDB" id="68575at2759"/>
<dbReference type="GO" id="GO:0016491">
    <property type="term" value="F:oxidoreductase activity"/>
    <property type="evidence" value="ECO:0007669"/>
    <property type="project" value="InterPro"/>
</dbReference>
<dbReference type="GO" id="GO:0005829">
    <property type="term" value="C:cytosol"/>
    <property type="evidence" value="ECO:0007669"/>
    <property type="project" value="TreeGrafter"/>
</dbReference>
<sequence length="198" mass="22362">MSGLKVALFLGSVREGRMADRVANVVQQTVKKREMEVLIFDPLEREEYHILRKPIHFYSLDEEVPEYLMEDNQTLLDCDGYIIVCPEYNRCIPGALSNMLNHFPPATFAAKPVGVVGYSLGRLGGANVTVQLRDYLNELAMICLPIMVNIPFVSEAISEEGEISDPRLEPLLNGMLDQLVWYAYAMKQVKESHGQMPL</sequence>
<dbReference type="Gene3D" id="3.40.50.360">
    <property type="match status" value="1"/>
</dbReference>
<dbReference type="PANTHER" id="PTHR30543">
    <property type="entry name" value="CHROMATE REDUCTASE"/>
    <property type="match status" value="1"/>
</dbReference>
<dbReference type="InterPro" id="IPR005025">
    <property type="entry name" value="FMN_Rdtase-like_dom"/>
</dbReference>
<dbReference type="PANTHER" id="PTHR30543:SF21">
    <property type="entry name" value="NAD(P)H-DEPENDENT FMN REDUCTASE LOT6"/>
    <property type="match status" value="1"/>
</dbReference>
<feature type="domain" description="NADPH-dependent FMN reductase-like" evidence="1">
    <location>
        <begin position="5"/>
        <end position="150"/>
    </location>
</feature>
<evidence type="ECO:0000313" key="2">
    <source>
        <dbReference type="EMBL" id="OQR76814.1"/>
    </source>
</evidence>
<proteinExistence type="predicted"/>
<keyword evidence="3" id="KW-1185">Reference proteome</keyword>
<dbReference type="Pfam" id="PF03358">
    <property type="entry name" value="FMN_red"/>
    <property type="match status" value="1"/>
</dbReference>
<protein>
    <recommendedName>
        <fullName evidence="1">NADPH-dependent FMN reductase-like domain-containing protein</fullName>
    </recommendedName>
</protein>
<accession>A0A1V9XTI1</accession>
<dbReference type="EMBL" id="MNPL01004358">
    <property type="protein sequence ID" value="OQR76814.1"/>
    <property type="molecule type" value="Genomic_DNA"/>
</dbReference>